<keyword evidence="8" id="KW-0325">Glycoprotein</keyword>
<comment type="subcellular location">
    <subcellularLocation>
        <location evidence="1">Membrane</location>
        <topology evidence="1">Single-pass membrane protein</topology>
    </subcellularLocation>
</comment>
<evidence type="ECO:0000256" key="10">
    <source>
        <dbReference type="SAM" id="Phobius"/>
    </source>
</evidence>
<evidence type="ECO:0000256" key="9">
    <source>
        <dbReference type="ARBA" id="ARBA00035112"/>
    </source>
</evidence>
<dbReference type="PANTHER" id="PTHR33365">
    <property type="entry name" value="YALI0B05434P"/>
    <property type="match status" value="1"/>
</dbReference>
<dbReference type="InterPro" id="IPR021765">
    <property type="entry name" value="UstYa-like"/>
</dbReference>
<evidence type="ECO:0000256" key="5">
    <source>
        <dbReference type="ARBA" id="ARBA00023002"/>
    </source>
</evidence>
<comment type="caution">
    <text evidence="11">The sequence shown here is derived from an EMBL/GenBank/DDBJ whole genome shotgun (WGS) entry which is preliminary data.</text>
</comment>
<dbReference type="PANTHER" id="PTHR33365:SF11">
    <property type="entry name" value="TAT PATHWAY SIGNAL SEQUENCE"/>
    <property type="match status" value="1"/>
</dbReference>
<keyword evidence="7 10" id="KW-0472">Membrane</keyword>
<evidence type="ECO:0000256" key="6">
    <source>
        <dbReference type="ARBA" id="ARBA00023026"/>
    </source>
</evidence>
<accession>A0AAJ0F727</accession>
<keyword evidence="6" id="KW-0843">Virulence</keyword>
<dbReference type="GO" id="GO:0016020">
    <property type="term" value="C:membrane"/>
    <property type="evidence" value="ECO:0007669"/>
    <property type="project" value="UniProtKB-SubCell"/>
</dbReference>
<evidence type="ECO:0000256" key="2">
    <source>
        <dbReference type="ARBA" id="ARBA00004685"/>
    </source>
</evidence>
<proteinExistence type="inferred from homology"/>
<evidence type="ECO:0000256" key="8">
    <source>
        <dbReference type="ARBA" id="ARBA00023180"/>
    </source>
</evidence>
<dbReference type="GO" id="GO:0016491">
    <property type="term" value="F:oxidoreductase activity"/>
    <property type="evidence" value="ECO:0007669"/>
    <property type="project" value="UniProtKB-KW"/>
</dbReference>
<dbReference type="EMBL" id="MU839832">
    <property type="protein sequence ID" value="KAK1756297.1"/>
    <property type="molecule type" value="Genomic_DNA"/>
</dbReference>
<evidence type="ECO:0000256" key="3">
    <source>
        <dbReference type="ARBA" id="ARBA00022692"/>
    </source>
</evidence>
<comment type="similarity">
    <text evidence="9">Belongs to the ustYa family.</text>
</comment>
<sequence length="248" mass="28245">MMNPTKDERGDESQAFLALPGDDTSNDGRPVLLSERPTWRRYLRLAIEFGMALAIVFLLFRPPQMFCRRGGMRSPVPDFPLKTYTYVQNKRYVDEDMFASNETTLRTLHNWIELSAKARGYVQIPDRAAYDLPEPYTVAISRDTQGPAYMVSVFHQLHCLSYIVEHYQAGYGGVELTKEIAHHSAHCFDYLRQSIMCAADTNLEGKTEAGPGWGSDHQCKDYDAVLKWANDHGAMPWRNELMPGDTTL</sequence>
<dbReference type="AlphaFoldDB" id="A0AAJ0F727"/>
<evidence type="ECO:0000256" key="1">
    <source>
        <dbReference type="ARBA" id="ARBA00004167"/>
    </source>
</evidence>
<feature type="transmembrane region" description="Helical" evidence="10">
    <location>
        <begin position="42"/>
        <end position="60"/>
    </location>
</feature>
<reference evidence="11" key="1">
    <citation type="submission" date="2023-06" db="EMBL/GenBank/DDBJ databases">
        <title>Genome-scale phylogeny and comparative genomics of the fungal order Sordariales.</title>
        <authorList>
            <consortium name="Lawrence Berkeley National Laboratory"/>
            <person name="Hensen N."/>
            <person name="Bonometti L."/>
            <person name="Westerberg I."/>
            <person name="Brannstrom I.O."/>
            <person name="Guillou S."/>
            <person name="Cros-Aarteil S."/>
            <person name="Calhoun S."/>
            <person name="Haridas S."/>
            <person name="Kuo A."/>
            <person name="Mondo S."/>
            <person name="Pangilinan J."/>
            <person name="Riley R."/>
            <person name="Labutti K."/>
            <person name="Andreopoulos B."/>
            <person name="Lipzen A."/>
            <person name="Chen C."/>
            <person name="Yanf M."/>
            <person name="Daum C."/>
            <person name="Ng V."/>
            <person name="Clum A."/>
            <person name="Steindorff A."/>
            <person name="Ohm R."/>
            <person name="Martin F."/>
            <person name="Silar P."/>
            <person name="Natvig D."/>
            <person name="Lalanne C."/>
            <person name="Gautier V."/>
            <person name="Ament-Velasquez S.L."/>
            <person name="Kruys A."/>
            <person name="Hutchinson M.I."/>
            <person name="Powell A.J."/>
            <person name="Barry K."/>
            <person name="Miller A.N."/>
            <person name="Grigoriev I.V."/>
            <person name="Debuchy R."/>
            <person name="Gladieux P."/>
            <person name="Thoren M.H."/>
            <person name="Johannesson H."/>
        </authorList>
    </citation>
    <scope>NUCLEOTIDE SEQUENCE</scope>
    <source>
        <strain evidence="11">PSN4</strain>
    </source>
</reference>
<keyword evidence="5" id="KW-0560">Oxidoreductase</keyword>
<evidence type="ECO:0000256" key="4">
    <source>
        <dbReference type="ARBA" id="ARBA00022989"/>
    </source>
</evidence>
<dbReference type="GO" id="GO:0043386">
    <property type="term" value="P:mycotoxin biosynthetic process"/>
    <property type="evidence" value="ECO:0007669"/>
    <property type="project" value="InterPro"/>
</dbReference>
<protein>
    <recommendedName>
        <fullName evidence="13">Oxidase ustYa</fullName>
    </recommendedName>
</protein>
<keyword evidence="12" id="KW-1185">Reference proteome</keyword>
<keyword evidence="3 10" id="KW-0812">Transmembrane</keyword>
<dbReference type="Proteomes" id="UP001239445">
    <property type="component" value="Unassembled WGS sequence"/>
</dbReference>
<comment type="pathway">
    <text evidence="2">Mycotoxin biosynthesis.</text>
</comment>
<evidence type="ECO:0000256" key="7">
    <source>
        <dbReference type="ARBA" id="ARBA00023136"/>
    </source>
</evidence>
<dbReference type="Pfam" id="PF11807">
    <property type="entry name" value="UstYa"/>
    <property type="match status" value="1"/>
</dbReference>
<name>A0AAJ0F727_9PEZI</name>
<organism evidence="11 12">
    <name type="scientific">Echria macrotheca</name>
    <dbReference type="NCBI Taxonomy" id="438768"/>
    <lineage>
        <taxon>Eukaryota</taxon>
        <taxon>Fungi</taxon>
        <taxon>Dikarya</taxon>
        <taxon>Ascomycota</taxon>
        <taxon>Pezizomycotina</taxon>
        <taxon>Sordariomycetes</taxon>
        <taxon>Sordariomycetidae</taxon>
        <taxon>Sordariales</taxon>
        <taxon>Schizotheciaceae</taxon>
        <taxon>Echria</taxon>
    </lineage>
</organism>
<gene>
    <name evidence="11" type="ORF">QBC47DRAFT_460149</name>
</gene>
<evidence type="ECO:0008006" key="13">
    <source>
        <dbReference type="Google" id="ProtNLM"/>
    </source>
</evidence>
<keyword evidence="4 10" id="KW-1133">Transmembrane helix</keyword>
<evidence type="ECO:0000313" key="12">
    <source>
        <dbReference type="Proteomes" id="UP001239445"/>
    </source>
</evidence>
<evidence type="ECO:0000313" key="11">
    <source>
        <dbReference type="EMBL" id="KAK1756297.1"/>
    </source>
</evidence>